<dbReference type="Pfam" id="PF00578">
    <property type="entry name" value="AhpC-TSA"/>
    <property type="match status" value="1"/>
</dbReference>
<gene>
    <name evidence="2" type="ORF">ED312_12385</name>
</gene>
<dbReference type="Gene3D" id="3.40.30.10">
    <property type="entry name" value="Glutaredoxin"/>
    <property type="match status" value="1"/>
</dbReference>
<evidence type="ECO:0000259" key="1">
    <source>
        <dbReference type="PROSITE" id="PS51352"/>
    </source>
</evidence>
<dbReference type="OrthoDB" id="9815205at2"/>
<keyword evidence="3" id="KW-1185">Reference proteome</keyword>
<feature type="domain" description="Thioredoxin" evidence="1">
    <location>
        <begin position="27"/>
        <end position="185"/>
    </location>
</feature>
<dbReference type="GO" id="GO:0016209">
    <property type="term" value="F:antioxidant activity"/>
    <property type="evidence" value="ECO:0007669"/>
    <property type="project" value="InterPro"/>
</dbReference>
<dbReference type="PANTHER" id="PTHR42852">
    <property type="entry name" value="THIOL:DISULFIDE INTERCHANGE PROTEIN DSBE"/>
    <property type="match status" value="1"/>
</dbReference>
<evidence type="ECO:0000313" key="2">
    <source>
        <dbReference type="EMBL" id="RNL85655.1"/>
    </source>
</evidence>
<dbReference type="PROSITE" id="PS51257">
    <property type="entry name" value="PROKAR_LIPOPROTEIN"/>
    <property type="match status" value="1"/>
</dbReference>
<dbReference type="InterPro" id="IPR000866">
    <property type="entry name" value="AhpC/TSA"/>
</dbReference>
<sequence>MKLHITCAFFVILISCKTDGSKKAEIAEAGETVRKLPPKEAVTDGDLEIDVYDFAGFEQFLHRQDGKTYVVNFWATWCKPCVAELPYFERLGREYADKGVEVVLVSLDLHGTFEKKLLPFVREKKLESQVIVLDDPKQNDWIPQVNEAWSGAIPATLMYNKTNRMFYESSLTYEDLENNLKALIDTK</sequence>
<protein>
    <submittedName>
        <fullName evidence="2">TlpA family protein disulfide reductase</fullName>
    </submittedName>
</protein>
<organism evidence="2 3">
    <name type="scientific">Sinomicrobium pectinilyticum</name>
    <dbReference type="NCBI Taxonomy" id="1084421"/>
    <lineage>
        <taxon>Bacteria</taxon>
        <taxon>Pseudomonadati</taxon>
        <taxon>Bacteroidota</taxon>
        <taxon>Flavobacteriia</taxon>
        <taxon>Flavobacteriales</taxon>
        <taxon>Flavobacteriaceae</taxon>
        <taxon>Sinomicrobium</taxon>
    </lineage>
</organism>
<comment type="caution">
    <text evidence="2">The sequence shown here is derived from an EMBL/GenBank/DDBJ whole genome shotgun (WGS) entry which is preliminary data.</text>
</comment>
<dbReference type="PANTHER" id="PTHR42852:SF13">
    <property type="entry name" value="PROTEIN DIPZ"/>
    <property type="match status" value="1"/>
</dbReference>
<name>A0A3N0ECW3_SINP1</name>
<dbReference type="PROSITE" id="PS51352">
    <property type="entry name" value="THIOREDOXIN_2"/>
    <property type="match status" value="1"/>
</dbReference>
<dbReference type="GO" id="GO:0016491">
    <property type="term" value="F:oxidoreductase activity"/>
    <property type="evidence" value="ECO:0007669"/>
    <property type="project" value="InterPro"/>
</dbReference>
<dbReference type="CDD" id="cd02966">
    <property type="entry name" value="TlpA_like_family"/>
    <property type="match status" value="1"/>
</dbReference>
<dbReference type="InterPro" id="IPR013766">
    <property type="entry name" value="Thioredoxin_domain"/>
</dbReference>
<dbReference type="InterPro" id="IPR050553">
    <property type="entry name" value="Thioredoxin_ResA/DsbE_sf"/>
</dbReference>
<dbReference type="SUPFAM" id="SSF52833">
    <property type="entry name" value="Thioredoxin-like"/>
    <property type="match status" value="1"/>
</dbReference>
<dbReference type="AlphaFoldDB" id="A0A3N0ECW3"/>
<dbReference type="Proteomes" id="UP000267469">
    <property type="component" value="Unassembled WGS sequence"/>
</dbReference>
<evidence type="ECO:0000313" key="3">
    <source>
        <dbReference type="Proteomes" id="UP000267469"/>
    </source>
</evidence>
<reference evidence="2 3" key="1">
    <citation type="submission" date="2018-10" db="EMBL/GenBank/DDBJ databases">
        <title>Sinomicrobium pectinilyticum sp. nov., a pectinase-producing bacterium isolated from alkaline and saline soil, and emended description of the genus Sinomicrobium.</title>
        <authorList>
            <person name="Cheng B."/>
            <person name="Li C."/>
            <person name="Lai Q."/>
            <person name="Du M."/>
            <person name="Shao Z."/>
            <person name="Xu P."/>
            <person name="Yang C."/>
        </authorList>
    </citation>
    <scope>NUCLEOTIDE SEQUENCE [LARGE SCALE GENOMIC DNA]</scope>
    <source>
        <strain evidence="2 3">5DNS001</strain>
    </source>
</reference>
<dbReference type="InterPro" id="IPR036249">
    <property type="entry name" value="Thioredoxin-like_sf"/>
</dbReference>
<accession>A0A3N0ECW3</accession>
<dbReference type="RefSeq" id="WP_123216333.1">
    <property type="nucleotide sequence ID" value="NZ_RJTM01000086.1"/>
</dbReference>
<proteinExistence type="predicted"/>
<dbReference type="EMBL" id="RJTM01000086">
    <property type="protein sequence ID" value="RNL85655.1"/>
    <property type="molecule type" value="Genomic_DNA"/>
</dbReference>